<dbReference type="EMBL" id="SNZR01000013">
    <property type="protein sequence ID" value="TDR90152.1"/>
    <property type="molecule type" value="Genomic_DNA"/>
</dbReference>
<reference evidence="9 10" key="1">
    <citation type="submission" date="2019-03" db="EMBL/GenBank/DDBJ databases">
        <title>Genomic Encyclopedia of Type Strains, Phase IV (KMG-IV): sequencing the most valuable type-strain genomes for metagenomic binning, comparative biology and taxonomic classification.</title>
        <authorList>
            <person name="Goeker M."/>
        </authorList>
    </citation>
    <scope>NUCLEOTIDE SEQUENCE [LARGE SCALE GENOMIC DNA]</scope>
    <source>
        <strain evidence="9 10">DSM 25903</strain>
    </source>
</reference>
<dbReference type="GO" id="GO:0006355">
    <property type="term" value="P:regulation of DNA-templated transcription"/>
    <property type="evidence" value="ECO:0007669"/>
    <property type="project" value="InterPro"/>
</dbReference>
<dbReference type="InterPro" id="IPR027417">
    <property type="entry name" value="P-loop_NTPase"/>
</dbReference>
<evidence type="ECO:0000256" key="6">
    <source>
        <dbReference type="ARBA" id="ARBA00023159"/>
    </source>
</evidence>
<dbReference type="PROSITE" id="PS00676">
    <property type="entry name" value="SIGMA54_INTERACT_2"/>
    <property type="match status" value="1"/>
</dbReference>
<dbReference type="InterPro" id="IPR029016">
    <property type="entry name" value="GAF-like_dom_sf"/>
</dbReference>
<dbReference type="GO" id="GO:0000160">
    <property type="term" value="P:phosphorelay signal transduction system"/>
    <property type="evidence" value="ECO:0007669"/>
    <property type="project" value="UniProtKB-KW"/>
</dbReference>
<dbReference type="Gene3D" id="3.40.50.300">
    <property type="entry name" value="P-loop containing nucleotide triphosphate hydrolases"/>
    <property type="match status" value="1"/>
</dbReference>
<accession>A0A4R7BY31</accession>
<dbReference type="InterPro" id="IPR002078">
    <property type="entry name" value="Sigma_54_int"/>
</dbReference>
<evidence type="ECO:0000313" key="10">
    <source>
        <dbReference type="Proteomes" id="UP000295122"/>
    </source>
</evidence>
<keyword evidence="7" id="KW-0804">Transcription</keyword>
<protein>
    <submittedName>
        <fullName evidence="9">Transcriptional regulator of acetoin/glycerol metabolism</fullName>
    </submittedName>
</protein>
<dbReference type="PRINTS" id="PR01590">
    <property type="entry name" value="HTHFIS"/>
</dbReference>
<dbReference type="InterPro" id="IPR002197">
    <property type="entry name" value="HTH_Fis"/>
</dbReference>
<dbReference type="Pfam" id="PF01590">
    <property type="entry name" value="GAF"/>
    <property type="match status" value="1"/>
</dbReference>
<organism evidence="9 10">
    <name type="scientific">Enterovirga rhinocerotis</name>
    <dbReference type="NCBI Taxonomy" id="1339210"/>
    <lineage>
        <taxon>Bacteria</taxon>
        <taxon>Pseudomonadati</taxon>
        <taxon>Pseudomonadota</taxon>
        <taxon>Alphaproteobacteria</taxon>
        <taxon>Hyphomicrobiales</taxon>
        <taxon>Methylobacteriaceae</taxon>
        <taxon>Enterovirga</taxon>
    </lineage>
</organism>
<dbReference type="OrthoDB" id="9761019at2"/>
<dbReference type="SUPFAM" id="SSF55781">
    <property type="entry name" value="GAF domain-like"/>
    <property type="match status" value="1"/>
</dbReference>
<dbReference type="RefSeq" id="WP_133771320.1">
    <property type="nucleotide sequence ID" value="NZ_SNZR01000013.1"/>
</dbReference>
<dbReference type="PROSITE" id="PS50045">
    <property type="entry name" value="SIGMA54_INTERACT_4"/>
    <property type="match status" value="1"/>
</dbReference>
<evidence type="ECO:0000313" key="9">
    <source>
        <dbReference type="EMBL" id="TDR90152.1"/>
    </source>
</evidence>
<dbReference type="InterPro" id="IPR058031">
    <property type="entry name" value="AAA_lid_NorR"/>
</dbReference>
<dbReference type="PANTHER" id="PTHR32071:SF77">
    <property type="entry name" value="TRANSCRIPTIONAL REGULATORY PROTEIN"/>
    <property type="match status" value="1"/>
</dbReference>
<dbReference type="SUPFAM" id="SSF46689">
    <property type="entry name" value="Homeodomain-like"/>
    <property type="match status" value="1"/>
</dbReference>
<keyword evidence="1" id="KW-0547">Nucleotide-binding</keyword>
<dbReference type="Gene3D" id="1.10.8.60">
    <property type="match status" value="1"/>
</dbReference>
<proteinExistence type="predicted"/>
<dbReference type="InterPro" id="IPR025662">
    <property type="entry name" value="Sigma_54_int_dom_ATP-bd_1"/>
</dbReference>
<keyword evidence="10" id="KW-1185">Reference proteome</keyword>
<dbReference type="InterPro" id="IPR003018">
    <property type="entry name" value="GAF"/>
</dbReference>
<keyword evidence="6" id="KW-0010">Activator</keyword>
<evidence type="ECO:0000256" key="5">
    <source>
        <dbReference type="ARBA" id="ARBA00023125"/>
    </source>
</evidence>
<dbReference type="GO" id="GO:0005524">
    <property type="term" value="F:ATP binding"/>
    <property type="evidence" value="ECO:0007669"/>
    <property type="project" value="UniProtKB-KW"/>
</dbReference>
<dbReference type="SMART" id="SM00382">
    <property type="entry name" value="AAA"/>
    <property type="match status" value="1"/>
</dbReference>
<dbReference type="Proteomes" id="UP000295122">
    <property type="component" value="Unassembled WGS sequence"/>
</dbReference>
<dbReference type="Pfam" id="PF25601">
    <property type="entry name" value="AAA_lid_14"/>
    <property type="match status" value="1"/>
</dbReference>
<dbReference type="InterPro" id="IPR009057">
    <property type="entry name" value="Homeodomain-like_sf"/>
</dbReference>
<dbReference type="Pfam" id="PF00158">
    <property type="entry name" value="Sigma54_activat"/>
    <property type="match status" value="1"/>
</dbReference>
<evidence type="ECO:0000256" key="3">
    <source>
        <dbReference type="ARBA" id="ARBA00023012"/>
    </source>
</evidence>
<gene>
    <name evidence="9" type="ORF">EV668_2994</name>
</gene>
<sequence length="622" mass="66442">MGRMAARNHVDRVLSVASNPAAADRSGVANSWRRCLVDHKLDPARLGPPQTLTQSELKTSAAAMDELIRIAMPELDMLHGVVREAGYCVNLADTAATIMVSRLPDGDAATTLRDWKIYTGSVFSEAVEGTNGLGTALAEERPTTVQHHEHFREQWAMFSCAVAPVFDEVGRLAGAVNITSCRADLDRAAHQMALAITVQAARRIEQAIFRTRFRNGWILALARSGSGDGALVAFDEDQRLLGATRAARRALDLSDEAIASGLLLSQALRLDGARLDLSAEQTRLLGRGGVGFGHLAAPVRPASGLAGRRERPGEARCDADLLRLAGSDPALMRSVSRLARIADATIPVLLQGETGSGKDAFARAIHASAARAGRPYVALNCAAMPESLIDAELFGYEGGAFTGARRSGSKGLIAQADGGTLFLDEIGDMPPALQTRLLRVLENREVRPLGALRPVPVDVRLISATHRDLGAMVADGGFRADLYYRLRGLQIDLPPLRERGDKAEVIARVAAEEAPLARLTAEARTALMAYPFPGNIRQLRHVLRLAGCTADGGLIAPGDLDLPPCAAEVPAADFETAERNVIADALQRAGGHVLEAARSLKISRATLYRKMKAFGIEPARAH</sequence>
<dbReference type="PANTHER" id="PTHR32071">
    <property type="entry name" value="TRANSCRIPTIONAL REGULATORY PROTEIN"/>
    <property type="match status" value="1"/>
</dbReference>
<dbReference type="CDD" id="cd00009">
    <property type="entry name" value="AAA"/>
    <property type="match status" value="1"/>
</dbReference>
<dbReference type="AlphaFoldDB" id="A0A4R7BY31"/>
<dbReference type="FunFam" id="3.40.50.300:FF:000006">
    <property type="entry name" value="DNA-binding transcriptional regulator NtrC"/>
    <property type="match status" value="1"/>
</dbReference>
<evidence type="ECO:0000256" key="1">
    <source>
        <dbReference type="ARBA" id="ARBA00022741"/>
    </source>
</evidence>
<dbReference type="GO" id="GO:0043565">
    <property type="term" value="F:sequence-specific DNA binding"/>
    <property type="evidence" value="ECO:0007669"/>
    <property type="project" value="InterPro"/>
</dbReference>
<keyword evidence="4" id="KW-0805">Transcription regulation</keyword>
<feature type="domain" description="Sigma-54 factor interaction" evidence="8">
    <location>
        <begin position="324"/>
        <end position="548"/>
    </location>
</feature>
<dbReference type="Gene3D" id="1.10.10.60">
    <property type="entry name" value="Homeodomain-like"/>
    <property type="match status" value="1"/>
</dbReference>
<dbReference type="InterPro" id="IPR025943">
    <property type="entry name" value="Sigma_54_int_dom_ATP-bd_2"/>
</dbReference>
<comment type="caution">
    <text evidence="9">The sequence shown here is derived from an EMBL/GenBank/DDBJ whole genome shotgun (WGS) entry which is preliminary data.</text>
</comment>
<evidence type="ECO:0000256" key="2">
    <source>
        <dbReference type="ARBA" id="ARBA00022840"/>
    </source>
</evidence>
<dbReference type="Gene3D" id="3.30.450.40">
    <property type="match status" value="1"/>
</dbReference>
<dbReference type="SUPFAM" id="SSF52540">
    <property type="entry name" value="P-loop containing nucleoside triphosphate hydrolases"/>
    <property type="match status" value="1"/>
</dbReference>
<keyword evidence="2" id="KW-0067">ATP-binding</keyword>
<dbReference type="Pfam" id="PF02954">
    <property type="entry name" value="HTH_8"/>
    <property type="match status" value="1"/>
</dbReference>
<evidence type="ECO:0000256" key="7">
    <source>
        <dbReference type="ARBA" id="ARBA00023163"/>
    </source>
</evidence>
<dbReference type="PROSITE" id="PS00688">
    <property type="entry name" value="SIGMA54_INTERACT_3"/>
    <property type="match status" value="1"/>
</dbReference>
<dbReference type="PROSITE" id="PS00675">
    <property type="entry name" value="SIGMA54_INTERACT_1"/>
    <property type="match status" value="1"/>
</dbReference>
<keyword evidence="3" id="KW-0902">Two-component regulatory system</keyword>
<keyword evidence="5" id="KW-0238">DNA-binding</keyword>
<evidence type="ECO:0000259" key="8">
    <source>
        <dbReference type="PROSITE" id="PS50045"/>
    </source>
</evidence>
<dbReference type="InterPro" id="IPR025944">
    <property type="entry name" value="Sigma_54_int_dom_CS"/>
</dbReference>
<evidence type="ECO:0000256" key="4">
    <source>
        <dbReference type="ARBA" id="ARBA00023015"/>
    </source>
</evidence>
<name>A0A4R7BY31_9HYPH</name>
<dbReference type="InterPro" id="IPR003593">
    <property type="entry name" value="AAA+_ATPase"/>
</dbReference>